<evidence type="ECO:0000256" key="5">
    <source>
        <dbReference type="ARBA" id="ARBA00022806"/>
    </source>
</evidence>
<dbReference type="EC" id="5.6.2.4" evidence="12"/>
<evidence type="ECO:0000313" key="17">
    <source>
        <dbReference type="EMBL" id="SVA24375.1"/>
    </source>
</evidence>
<evidence type="ECO:0000256" key="14">
    <source>
        <dbReference type="SAM" id="MobiDB-lite"/>
    </source>
</evidence>
<gene>
    <name evidence="17" type="ORF">METZ01_LOCUS77229</name>
</gene>
<dbReference type="Gene3D" id="3.40.50.300">
    <property type="entry name" value="P-loop containing nucleotide triphosphate hydrolases"/>
    <property type="match status" value="4"/>
</dbReference>
<dbReference type="InterPro" id="IPR000212">
    <property type="entry name" value="DNA_helicase_UvrD/REP"/>
</dbReference>
<dbReference type="GO" id="GO:0033202">
    <property type="term" value="C:DNA helicase complex"/>
    <property type="evidence" value="ECO:0007669"/>
    <property type="project" value="TreeGrafter"/>
</dbReference>
<evidence type="ECO:0000256" key="3">
    <source>
        <dbReference type="ARBA" id="ARBA00022763"/>
    </source>
</evidence>
<dbReference type="EMBL" id="UINC01005919">
    <property type="protein sequence ID" value="SVA24375.1"/>
    <property type="molecule type" value="Genomic_DNA"/>
</dbReference>
<keyword evidence="1" id="KW-0540">Nuclease</keyword>
<dbReference type="Gene3D" id="1.10.486.10">
    <property type="entry name" value="PCRA, domain 4"/>
    <property type="match status" value="1"/>
</dbReference>
<protein>
    <recommendedName>
        <fullName evidence="12">DNA 3'-5' helicase</fullName>
        <ecNumber evidence="12">5.6.2.4</ecNumber>
    </recommendedName>
</protein>
<accession>A0A381U814</accession>
<keyword evidence="8" id="KW-0238">DNA-binding</keyword>
<evidence type="ECO:0000256" key="4">
    <source>
        <dbReference type="ARBA" id="ARBA00022801"/>
    </source>
</evidence>
<dbReference type="Pfam" id="PF00580">
    <property type="entry name" value="UvrD-helicase"/>
    <property type="match status" value="2"/>
</dbReference>
<keyword evidence="5" id="KW-0347">Helicase</keyword>
<evidence type="ECO:0000256" key="6">
    <source>
        <dbReference type="ARBA" id="ARBA00022839"/>
    </source>
</evidence>
<keyword evidence="10" id="KW-0413">Isomerase</keyword>
<dbReference type="GO" id="GO:0005524">
    <property type="term" value="F:ATP binding"/>
    <property type="evidence" value="ECO:0007669"/>
    <property type="project" value="UniProtKB-KW"/>
</dbReference>
<dbReference type="InterPro" id="IPR011604">
    <property type="entry name" value="PDDEXK-like_dom_sf"/>
</dbReference>
<evidence type="ECO:0000256" key="11">
    <source>
        <dbReference type="ARBA" id="ARBA00034617"/>
    </source>
</evidence>
<name>A0A381U814_9ZZZZ</name>
<dbReference type="GO" id="GO:0004527">
    <property type="term" value="F:exonuclease activity"/>
    <property type="evidence" value="ECO:0007669"/>
    <property type="project" value="UniProtKB-KW"/>
</dbReference>
<dbReference type="GO" id="GO:0005829">
    <property type="term" value="C:cytosol"/>
    <property type="evidence" value="ECO:0007669"/>
    <property type="project" value="TreeGrafter"/>
</dbReference>
<evidence type="ECO:0000256" key="10">
    <source>
        <dbReference type="ARBA" id="ARBA00023235"/>
    </source>
</evidence>
<reference evidence="17" key="1">
    <citation type="submission" date="2018-05" db="EMBL/GenBank/DDBJ databases">
        <authorList>
            <person name="Lanie J.A."/>
            <person name="Ng W.-L."/>
            <person name="Kazmierczak K.M."/>
            <person name="Andrzejewski T.M."/>
            <person name="Davidsen T.M."/>
            <person name="Wayne K.J."/>
            <person name="Tettelin H."/>
            <person name="Glass J.I."/>
            <person name="Rusch D."/>
            <person name="Podicherti R."/>
            <person name="Tsui H.-C.T."/>
            <person name="Winkler M.E."/>
        </authorList>
    </citation>
    <scope>NUCLEOTIDE SEQUENCE</scope>
</reference>
<feature type="compositionally biased region" description="Basic and acidic residues" evidence="14">
    <location>
        <begin position="69"/>
        <end position="82"/>
    </location>
</feature>
<dbReference type="InterPro" id="IPR027417">
    <property type="entry name" value="P-loop_NTPase"/>
</dbReference>
<evidence type="ECO:0000256" key="8">
    <source>
        <dbReference type="ARBA" id="ARBA00023125"/>
    </source>
</evidence>
<organism evidence="17">
    <name type="scientific">marine metagenome</name>
    <dbReference type="NCBI Taxonomy" id="408172"/>
    <lineage>
        <taxon>unclassified sequences</taxon>
        <taxon>metagenomes</taxon>
        <taxon>ecological metagenomes</taxon>
    </lineage>
</organism>
<dbReference type="InterPro" id="IPR014016">
    <property type="entry name" value="UvrD-like_ATP-bd"/>
</dbReference>
<feature type="region of interest" description="Disordered" evidence="14">
    <location>
        <begin position="61"/>
        <end position="82"/>
    </location>
</feature>
<dbReference type="AlphaFoldDB" id="A0A381U814"/>
<keyword evidence="6" id="KW-0269">Exonuclease</keyword>
<proteinExistence type="predicted"/>
<keyword evidence="4" id="KW-0378">Hydrolase</keyword>
<dbReference type="PROSITE" id="PS51217">
    <property type="entry name" value="UVRD_HELICASE_CTER"/>
    <property type="match status" value="1"/>
</dbReference>
<evidence type="ECO:0000256" key="1">
    <source>
        <dbReference type="ARBA" id="ARBA00022722"/>
    </source>
</evidence>
<evidence type="ECO:0000256" key="9">
    <source>
        <dbReference type="ARBA" id="ARBA00023204"/>
    </source>
</evidence>
<comment type="catalytic activity">
    <reaction evidence="13">
        <text>ATP + H2O = ADP + phosphate + H(+)</text>
        <dbReference type="Rhea" id="RHEA:13065"/>
        <dbReference type="ChEBI" id="CHEBI:15377"/>
        <dbReference type="ChEBI" id="CHEBI:15378"/>
        <dbReference type="ChEBI" id="CHEBI:30616"/>
        <dbReference type="ChEBI" id="CHEBI:43474"/>
        <dbReference type="ChEBI" id="CHEBI:456216"/>
        <dbReference type="EC" id="5.6.2.4"/>
    </reaction>
</comment>
<keyword evidence="7" id="KW-0067">ATP-binding</keyword>
<evidence type="ECO:0000259" key="16">
    <source>
        <dbReference type="PROSITE" id="PS51217"/>
    </source>
</evidence>
<feature type="domain" description="UvrD-like helicase ATP-binding" evidence="15">
    <location>
        <begin position="1"/>
        <end position="475"/>
    </location>
</feature>
<comment type="catalytic activity">
    <reaction evidence="11">
        <text>Couples ATP hydrolysis with the unwinding of duplex DNA by translocating in the 3'-5' direction.</text>
        <dbReference type="EC" id="5.6.2.4"/>
    </reaction>
</comment>
<evidence type="ECO:0000256" key="7">
    <source>
        <dbReference type="ARBA" id="ARBA00022840"/>
    </source>
</evidence>
<keyword evidence="9" id="KW-0234">DNA repair</keyword>
<dbReference type="PANTHER" id="PTHR11070">
    <property type="entry name" value="UVRD / RECB / PCRA DNA HELICASE FAMILY MEMBER"/>
    <property type="match status" value="1"/>
</dbReference>
<keyword evidence="3" id="KW-0227">DNA damage</keyword>
<evidence type="ECO:0000256" key="12">
    <source>
        <dbReference type="ARBA" id="ARBA00034808"/>
    </source>
</evidence>
<dbReference type="GO" id="GO:0003677">
    <property type="term" value="F:DNA binding"/>
    <property type="evidence" value="ECO:0007669"/>
    <property type="project" value="UniProtKB-KW"/>
</dbReference>
<dbReference type="InterPro" id="IPR014017">
    <property type="entry name" value="DNA_helicase_UvrD-like_C"/>
</dbReference>
<dbReference type="GO" id="GO:0000725">
    <property type="term" value="P:recombinational repair"/>
    <property type="evidence" value="ECO:0007669"/>
    <property type="project" value="TreeGrafter"/>
</dbReference>
<dbReference type="PANTHER" id="PTHR11070:SF2">
    <property type="entry name" value="ATP-DEPENDENT DNA HELICASE SRS2"/>
    <property type="match status" value="1"/>
</dbReference>
<evidence type="ECO:0000256" key="13">
    <source>
        <dbReference type="ARBA" id="ARBA00048988"/>
    </source>
</evidence>
<dbReference type="GO" id="GO:0043138">
    <property type="term" value="F:3'-5' DNA helicase activity"/>
    <property type="evidence" value="ECO:0007669"/>
    <property type="project" value="UniProtKB-EC"/>
</dbReference>
<dbReference type="Pfam" id="PF13361">
    <property type="entry name" value="UvrD_C"/>
    <property type="match status" value="2"/>
</dbReference>
<dbReference type="Gene3D" id="3.90.320.10">
    <property type="match status" value="1"/>
</dbReference>
<dbReference type="PROSITE" id="PS51198">
    <property type="entry name" value="UVRD_HELICASE_ATP_BIND"/>
    <property type="match status" value="1"/>
</dbReference>
<feature type="domain" description="UvrD-like helicase C-terminal" evidence="16">
    <location>
        <begin position="480"/>
        <end position="747"/>
    </location>
</feature>
<sequence>MDPEKSFLVQAPAGSGKTELLIQRYLRLLSRVDYPEQIISMTFTRKAAEEMKRRILEALKNAETQTKPESPHQRETWKHASKALQRDREKNWRLLENPNQLKILTIDSFCAGLIRQMPIVSCGGGTLDIMENAYALYKEASKRILKMVEKDDPVGERVRMILKHLDNSKTAFLDQINELYKIRDKWMIHFFDEFRIDNNKRKDYEKKFSKLIELNLRDLCSVIPDELASIIPIASFAGENCLRDNPQSPISSLANITSIPGHQITDLNLWKAIAELVFIKDGSIRQSIDKRTGFPPGKDQMKSDFLDFLGMLSTHPIFLQKLRGVRDLPEPKFTDYEWQVLESTLLLLPDMAKTLRNVFSEQGKADFTEISLTARKALGSEDNPTDLLLYLDYKIQHILVDEYQDISFKQYDLLMKLTSGWIPGDGRTMFIVGDPMQSIYRFRDAEVGLFLKTKKEGLGQIHFDPLLLRTNFRSKKPIVDWINECFGLIFPNKNDQYLGAIKFSRSSAEQTETTHSDVFVRPVDKEATEIANLILSLQEKHPDKTIAILVRARNHLKSIIKEFRDRKIKFQAEDIDSLTSRPEIMDLLALMRALTSLSDRVAWLSILRAPWCGLSLADLHKICDADKNTPVWKLLQDSKRIESLNTTGQRRVGRIIPVLSETLKALPLTNFRDLLEGCWIQLGGPACANRDNFSDIEIFFDKVSEFLESNELSNIRIFQDDINHLFSNSWVELENTVQIMTMHKAKGLEFDFVIIPGLEKTSKAEKKRLVNWMPHGDDLLIAPIEEKGGPSSNIYSFLSQFDRNKSDYETLRLLYVATTRTKLQLHLFGQFSTDGEVPPRGSLLKKLWPYIGEEWSQVSRSIVADIQNPENLENISIPTINRLPENYQLPETPPSIELGSTMELQDEPESPEFVWAGSGARCLGIVMHRCFQTLAEEGQESWTEERIKNLETSISAALKSQGLPPEMIPEEIKKGQTMLRNILGHDTGRWILESHRDARCEYSLTQMKNDIYRSRIIDRTFIDENDVRWIIDYKTGGHMGANLETFFNNERDRYHNQLNQYENLFKQLGETRSIKKALYYPMHKELLVF</sequence>
<dbReference type="SUPFAM" id="SSF52540">
    <property type="entry name" value="P-loop containing nucleoside triphosphate hydrolases"/>
    <property type="match status" value="1"/>
</dbReference>
<keyword evidence="2" id="KW-0547">Nucleotide-binding</keyword>
<evidence type="ECO:0000256" key="2">
    <source>
        <dbReference type="ARBA" id="ARBA00022741"/>
    </source>
</evidence>
<evidence type="ECO:0000259" key="15">
    <source>
        <dbReference type="PROSITE" id="PS51198"/>
    </source>
</evidence>